<protein>
    <submittedName>
        <fullName evidence="1">Uncharacterized protein</fullName>
    </submittedName>
</protein>
<evidence type="ECO:0000313" key="1">
    <source>
        <dbReference type="EMBL" id="JAD53951.1"/>
    </source>
</evidence>
<proteinExistence type="predicted"/>
<reference evidence="1" key="1">
    <citation type="submission" date="2014-09" db="EMBL/GenBank/DDBJ databases">
        <authorList>
            <person name="Magalhaes I.L.F."/>
            <person name="Oliveira U."/>
            <person name="Santos F.R."/>
            <person name="Vidigal T.H.D.A."/>
            <person name="Brescovit A.D."/>
            <person name="Santos A.J."/>
        </authorList>
    </citation>
    <scope>NUCLEOTIDE SEQUENCE</scope>
    <source>
        <tissue evidence="1">Shoot tissue taken approximately 20 cm above the soil surface</tissue>
    </source>
</reference>
<sequence length="56" mass="5818">MHMLLPPMATCVSSGIVSVLGELTQVNCCGFCSLPFWKCVGLGTGMTHGDATARGM</sequence>
<dbReference type="AlphaFoldDB" id="A0A0A9AS33"/>
<organism evidence="1">
    <name type="scientific">Arundo donax</name>
    <name type="common">Giant reed</name>
    <name type="synonym">Donax arundinaceus</name>
    <dbReference type="NCBI Taxonomy" id="35708"/>
    <lineage>
        <taxon>Eukaryota</taxon>
        <taxon>Viridiplantae</taxon>
        <taxon>Streptophyta</taxon>
        <taxon>Embryophyta</taxon>
        <taxon>Tracheophyta</taxon>
        <taxon>Spermatophyta</taxon>
        <taxon>Magnoliopsida</taxon>
        <taxon>Liliopsida</taxon>
        <taxon>Poales</taxon>
        <taxon>Poaceae</taxon>
        <taxon>PACMAD clade</taxon>
        <taxon>Arundinoideae</taxon>
        <taxon>Arundineae</taxon>
        <taxon>Arundo</taxon>
    </lineage>
</organism>
<dbReference type="EMBL" id="GBRH01243944">
    <property type="protein sequence ID" value="JAD53951.1"/>
    <property type="molecule type" value="Transcribed_RNA"/>
</dbReference>
<name>A0A0A9AS33_ARUDO</name>
<accession>A0A0A9AS33</accession>
<reference evidence="1" key="2">
    <citation type="journal article" date="2015" name="Data Brief">
        <title>Shoot transcriptome of the giant reed, Arundo donax.</title>
        <authorList>
            <person name="Barrero R.A."/>
            <person name="Guerrero F.D."/>
            <person name="Moolhuijzen P."/>
            <person name="Goolsby J.A."/>
            <person name="Tidwell J."/>
            <person name="Bellgard S.E."/>
            <person name="Bellgard M.I."/>
        </authorList>
    </citation>
    <scope>NUCLEOTIDE SEQUENCE</scope>
    <source>
        <tissue evidence="1">Shoot tissue taken approximately 20 cm above the soil surface</tissue>
    </source>
</reference>